<accession>A0A835Z6C6</accession>
<proteinExistence type="predicted"/>
<evidence type="ECO:0000313" key="3">
    <source>
        <dbReference type="Proteomes" id="UP000664859"/>
    </source>
</evidence>
<organism evidence="2 3">
    <name type="scientific">Tribonema minus</name>
    <dbReference type="NCBI Taxonomy" id="303371"/>
    <lineage>
        <taxon>Eukaryota</taxon>
        <taxon>Sar</taxon>
        <taxon>Stramenopiles</taxon>
        <taxon>Ochrophyta</taxon>
        <taxon>PX clade</taxon>
        <taxon>Xanthophyceae</taxon>
        <taxon>Tribonematales</taxon>
        <taxon>Tribonemataceae</taxon>
        <taxon>Tribonema</taxon>
    </lineage>
</organism>
<gene>
    <name evidence="2" type="ORF">JKP88DRAFT_307482</name>
</gene>
<sequence>MPAEARCCGAAAEAAAACTKPQSAHDALGCMTQEARRCSVTMQPQGQRQRVLTAAAERARRVALRRATTEVMAAHAKLQSAHDALLHDNTGDLAQGPRCAHRSSAICQRGGGDGSCSDCHSDEQHQSSHRFLKRSFAPVHQQQRRHPSSAEKALGVPTGGSGRHSPRACLDGAAGVNPTSRQCQQYWQ</sequence>
<reference evidence="2" key="1">
    <citation type="submission" date="2021-02" db="EMBL/GenBank/DDBJ databases">
        <title>First Annotated Genome of the Yellow-green Alga Tribonema minus.</title>
        <authorList>
            <person name="Mahan K.M."/>
        </authorList>
    </citation>
    <scope>NUCLEOTIDE SEQUENCE</scope>
    <source>
        <strain evidence="2">UTEX B ZZ1240</strain>
    </source>
</reference>
<keyword evidence="3" id="KW-1185">Reference proteome</keyword>
<dbReference type="Proteomes" id="UP000664859">
    <property type="component" value="Unassembled WGS sequence"/>
</dbReference>
<evidence type="ECO:0000313" key="2">
    <source>
        <dbReference type="EMBL" id="KAG5187273.1"/>
    </source>
</evidence>
<name>A0A835Z6C6_9STRA</name>
<feature type="compositionally biased region" description="Polar residues" evidence="1">
    <location>
        <begin position="177"/>
        <end position="188"/>
    </location>
</feature>
<evidence type="ECO:0000256" key="1">
    <source>
        <dbReference type="SAM" id="MobiDB-lite"/>
    </source>
</evidence>
<feature type="region of interest" description="Disordered" evidence="1">
    <location>
        <begin position="138"/>
        <end position="188"/>
    </location>
</feature>
<protein>
    <submittedName>
        <fullName evidence="2">Uncharacterized protein</fullName>
    </submittedName>
</protein>
<dbReference type="EMBL" id="JAFCMP010000090">
    <property type="protein sequence ID" value="KAG5187273.1"/>
    <property type="molecule type" value="Genomic_DNA"/>
</dbReference>
<dbReference type="AlphaFoldDB" id="A0A835Z6C6"/>
<comment type="caution">
    <text evidence="2">The sequence shown here is derived from an EMBL/GenBank/DDBJ whole genome shotgun (WGS) entry which is preliminary data.</text>
</comment>